<evidence type="ECO:0000313" key="1">
    <source>
        <dbReference type="EMBL" id="KAA1427868.1"/>
    </source>
</evidence>
<reference evidence="1 2" key="1">
    <citation type="submission" date="2019-09" db="EMBL/GenBank/DDBJ databases">
        <title>Nocardioides panacisoli sp. nov., isolated from the soil of a ginseng field.</title>
        <authorList>
            <person name="Cho C."/>
        </authorList>
    </citation>
    <scope>NUCLEOTIDE SEQUENCE [LARGE SCALE GENOMIC DNA]</scope>
    <source>
        <strain evidence="1 2">BN140041</strain>
    </source>
</reference>
<dbReference type="AlphaFoldDB" id="A0A5B1M5V7"/>
<keyword evidence="2" id="KW-1185">Reference proteome</keyword>
<dbReference type="Proteomes" id="UP000324351">
    <property type="component" value="Unassembled WGS sequence"/>
</dbReference>
<proteinExistence type="predicted"/>
<organism evidence="1 2">
    <name type="scientific">Nocardioides antri</name>
    <dbReference type="NCBI Taxonomy" id="2607659"/>
    <lineage>
        <taxon>Bacteria</taxon>
        <taxon>Bacillati</taxon>
        <taxon>Actinomycetota</taxon>
        <taxon>Actinomycetes</taxon>
        <taxon>Propionibacteriales</taxon>
        <taxon>Nocardioidaceae</taxon>
        <taxon>Nocardioides</taxon>
    </lineage>
</organism>
<accession>A0A5B1M5V7</accession>
<reference evidence="1 2" key="2">
    <citation type="submission" date="2019-09" db="EMBL/GenBank/DDBJ databases">
        <authorList>
            <person name="Jin C."/>
        </authorList>
    </citation>
    <scope>NUCLEOTIDE SEQUENCE [LARGE SCALE GENOMIC DNA]</scope>
    <source>
        <strain evidence="1 2">BN140041</strain>
    </source>
</reference>
<protein>
    <submittedName>
        <fullName evidence="1">Uncharacterized protein</fullName>
    </submittedName>
</protein>
<comment type="caution">
    <text evidence="1">The sequence shown here is derived from an EMBL/GenBank/DDBJ whole genome shotgun (WGS) entry which is preliminary data.</text>
</comment>
<evidence type="ECO:0000313" key="2">
    <source>
        <dbReference type="Proteomes" id="UP000324351"/>
    </source>
</evidence>
<sequence>MSTWPPTRSQDVLEEREHAAELRAEQQALDNLHGRYCVAGWLADDERGRPTPCPRCRPHLSASPALALLDRHDRQPATASGRGGGGD</sequence>
<name>A0A5B1M5V7_9ACTN</name>
<dbReference type="RefSeq" id="WP_149750360.1">
    <property type="nucleotide sequence ID" value="NZ_VUJW01000003.1"/>
</dbReference>
<dbReference type="EMBL" id="VUJW01000003">
    <property type="protein sequence ID" value="KAA1427868.1"/>
    <property type="molecule type" value="Genomic_DNA"/>
</dbReference>
<gene>
    <name evidence="1" type="ORF">F0U47_10635</name>
</gene>